<dbReference type="SUPFAM" id="SSF102114">
    <property type="entry name" value="Radical SAM enzymes"/>
    <property type="match status" value="1"/>
</dbReference>
<dbReference type="InterPro" id="IPR007197">
    <property type="entry name" value="rSAM"/>
</dbReference>
<dbReference type="SFLD" id="SFLDG01060">
    <property type="entry name" value="BATS_domain_containing"/>
    <property type="match status" value="1"/>
</dbReference>
<dbReference type="SMART" id="SM00729">
    <property type="entry name" value="Elp3"/>
    <property type="match status" value="1"/>
</dbReference>
<dbReference type="InterPro" id="IPR013785">
    <property type="entry name" value="Aldolase_TIM"/>
</dbReference>
<keyword evidence="4 7" id="KW-0408">Iron</keyword>
<evidence type="ECO:0000313" key="10">
    <source>
        <dbReference type="EMBL" id="KNY29475.1"/>
    </source>
</evidence>
<comment type="cofactor">
    <cofactor evidence="7">
        <name>[4Fe-4S] cluster</name>
        <dbReference type="ChEBI" id="CHEBI:49883"/>
    </cofactor>
    <text evidence="7">Binds 1 [4Fe-4S] cluster. The cluster is coordinated with 3 cysteines and an exchangeable S-adenosyl-L-methionine.</text>
</comment>
<organism evidence="10 11">
    <name type="scientific">Pseudobacteroides cellulosolvens ATCC 35603 = DSM 2933</name>
    <dbReference type="NCBI Taxonomy" id="398512"/>
    <lineage>
        <taxon>Bacteria</taxon>
        <taxon>Bacillati</taxon>
        <taxon>Bacillota</taxon>
        <taxon>Clostridia</taxon>
        <taxon>Eubacteriales</taxon>
        <taxon>Oscillospiraceae</taxon>
        <taxon>Pseudobacteroides</taxon>
    </lineage>
</organism>
<reference evidence="11" key="1">
    <citation type="submission" date="2015-07" db="EMBL/GenBank/DDBJ databases">
        <title>Near-Complete Genome Sequence of the Cellulolytic Bacterium Bacteroides (Pseudobacteroides) cellulosolvens ATCC 35603.</title>
        <authorList>
            <person name="Dassa B."/>
            <person name="Utturkar S.M."/>
            <person name="Klingeman D.M."/>
            <person name="Hurt R.A."/>
            <person name="Keller M."/>
            <person name="Xu J."/>
            <person name="Reddy Y.H.K."/>
            <person name="Borovok I."/>
            <person name="Grinberg I.R."/>
            <person name="Lamed R."/>
            <person name="Zhivin O."/>
            <person name="Bayer E.A."/>
            <person name="Brown S.D."/>
        </authorList>
    </citation>
    <scope>NUCLEOTIDE SEQUENCE [LARGE SCALE GENOMIC DNA]</scope>
    <source>
        <strain evidence="11">DSM 2933</strain>
    </source>
</reference>
<keyword evidence="11" id="KW-1185">Reference proteome</keyword>
<dbReference type="InterPro" id="IPR058240">
    <property type="entry name" value="rSAM_sf"/>
</dbReference>
<comment type="caution">
    <text evidence="10">The sequence shown here is derived from an EMBL/GenBank/DDBJ whole genome shotgun (WGS) entry which is preliminary data.</text>
</comment>
<feature type="binding site" evidence="8">
    <location>
        <position position="156"/>
    </location>
    <ligand>
        <name>(3R)-3-methyl-D-ornithine</name>
        <dbReference type="ChEBI" id="CHEBI:64642"/>
    </ligand>
</feature>
<proteinExistence type="predicted"/>
<dbReference type="eggNOG" id="COG0502">
    <property type="taxonomic scope" value="Bacteria"/>
</dbReference>
<evidence type="ECO:0000256" key="4">
    <source>
        <dbReference type="ARBA" id="ARBA00023004"/>
    </source>
</evidence>
<dbReference type="AlphaFoldDB" id="A0A0L6JUZ5"/>
<dbReference type="GO" id="GO:0046872">
    <property type="term" value="F:metal ion binding"/>
    <property type="evidence" value="ECO:0007669"/>
    <property type="project" value="UniProtKB-KW"/>
</dbReference>
<dbReference type="Gene3D" id="3.20.20.70">
    <property type="entry name" value="Aldolase class I"/>
    <property type="match status" value="1"/>
</dbReference>
<dbReference type="InterPro" id="IPR024021">
    <property type="entry name" value="FeFe-hyd_HydE_rSAM"/>
</dbReference>
<dbReference type="EMBL" id="LGTC01000001">
    <property type="protein sequence ID" value="KNY29475.1"/>
    <property type="molecule type" value="Genomic_DNA"/>
</dbReference>
<dbReference type="STRING" id="398512.Bccel_4749"/>
<dbReference type="NCBIfam" id="TIGR03956">
    <property type="entry name" value="rSAM_HydE"/>
    <property type="match status" value="1"/>
</dbReference>
<dbReference type="PANTHER" id="PTHR43726:SF1">
    <property type="entry name" value="BIOTIN SYNTHASE"/>
    <property type="match status" value="1"/>
</dbReference>
<dbReference type="InterPro" id="IPR006638">
    <property type="entry name" value="Elp3/MiaA/NifB-like_rSAM"/>
</dbReference>
<evidence type="ECO:0000256" key="8">
    <source>
        <dbReference type="PIRSR" id="PIRSR004762-2"/>
    </source>
</evidence>
<evidence type="ECO:0000259" key="9">
    <source>
        <dbReference type="PROSITE" id="PS51918"/>
    </source>
</evidence>
<dbReference type="GO" id="GO:0042364">
    <property type="term" value="P:water-soluble vitamin biosynthetic process"/>
    <property type="evidence" value="ECO:0007669"/>
    <property type="project" value="UniProtKB-ARBA"/>
</dbReference>
<dbReference type="PANTHER" id="PTHR43726">
    <property type="entry name" value="3-METHYLORNITHINE SYNTHASE"/>
    <property type="match status" value="1"/>
</dbReference>
<name>A0A0L6JUZ5_9FIRM</name>
<gene>
    <name evidence="10" type="ORF">Bccel_4749</name>
</gene>
<keyword evidence="2 7" id="KW-0949">S-adenosyl-L-methionine</keyword>
<evidence type="ECO:0000256" key="2">
    <source>
        <dbReference type="ARBA" id="ARBA00022691"/>
    </source>
</evidence>
<dbReference type="PIRSF" id="PIRSF004762">
    <property type="entry name" value="CHP00423"/>
    <property type="match status" value="1"/>
</dbReference>
<dbReference type="SMART" id="SM00876">
    <property type="entry name" value="BATS"/>
    <property type="match status" value="1"/>
</dbReference>
<dbReference type="InterPro" id="IPR010722">
    <property type="entry name" value="BATS_dom"/>
</dbReference>
<evidence type="ECO:0000256" key="5">
    <source>
        <dbReference type="ARBA" id="ARBA00023014"/>
    </source>
</evidence>
<protein>
    <submittedName>
        <fullName evidence="10">(FeFe)-hydrogenase maturation HydE, radical SAM</fullName>
    </submittedName>
</protein>
<feature type="binding site" evidence="8">
    <location>
        <position position="200"/>
    </location>
    <ligand>
        <name>S-adenosyl-L-methionine</name>
        <dbReference type="ChEBI" id="CHEBI:59789"/>
    </ligand>
</feature>
<evidence type="ECO:0000313" key="11">
    <source>
        <dbReference type="Proteomes" id="UP000036923"/>
    </source>
</evidence>
<feature type="binding site" evidence="7">
    <location>
        <position position="90"/>
    </location>
    <ligand>
        <name>[4Fe-4S] cluster</name>
        <dbReference type="ChEBI" id="CHEBI:49883"/>
        <note>4Fe-4S-S-AdoMet</note>
    </ligand>
</feature>
<feature type="binding site" evidence="7">
    <location>
        <position position="83"/>
    </location>
    <ligand>
        <name>[4Fe-4S] cluster</name>
        <dbReference type="ChEBI" id="CHEBI:49883"/>
        <note>4Fe-4S-S-AdoMet</note>
    </ligand>
</feature>
<dbReference type="GO" id="GO:0016740">
    <property type="term" value="F:transferase activity"/>
    <property type="evidence" value="ECO:0007669"/>
    <property type="project" value="TreeGrafter"/>
</dbReference>
<evidence type="ECO:0000256" key="6">
    <source>
        <dbReference type="ARBA" id="ARBA00034078"/>
    </source>
</evidence>
<feature type="binding site" evidence="8">
    <location>
        <position position="181"/>
    </location>
    <ligand>
        <name>S-adenosyl-L-methionine</name>
        <dbReference type="ChEBI" id="CHEBI:59789"/>
    </ligand>
</feature>
<dbReference type="PATRIC" id="fig|398512.5.peg.4979"/>
<feature type="domain" description="Radical SAM core" evidence="9">
    <location>
        <begin position="69"/>
        <end position="282"/>
    </location>
</feature>
<evidence type="ECO:0000256" key="7">
    <source>
        <dbReference type="PIRSR" id="PIRSR004762-1"/>
    </source>
</evidence>
<feature type="binding site" evidence="7">
    <location>
        <position position="87"/>
    </location>
    <ligand>
        <name>[4Fe-4S] cluster</name>
        <dbReference type="ChEBI" id="CHEBI:49883"/>
        <note>4Fe-4S-S-AdoMet</note>
    </ligand>
</feature>
<dbReference type="SFLD" id="SFLDF00348">
    <property type="entry name" value="FeFe_hydrogenase_maturase_(Hyd"/>
    <property type="match status" value="1"/>
</dbReference>
<dbReference type="PROSITE" id="PS51918">
    <property type="entry name" value="RADICAL_SAM"/>
    <property type="match status" value="1"/>
</dbReference>
<dbReference type="SFLD" id="SFLDS00029">
    <property type="entry name" value="Radical_SAM"/>
    <property type="match status" value="1"/>
</dbReference>
<keyword evidence="5 7" id="KW-0411">Iron-sulfur</keyword>
<keyword evidence="3" id="KW-0479">Metal-binding</keyword>
<dbReference type="GO" id="GO:0044272">
    <property type="term" value="P:sulfur compound biosynthetic process"/>
    <property type="evidence" value="ECO:0007669"/>
    <property type="project" value="UniProtKB-ARBA"/>
</dbReference>
<dbReference type="SFLD" id="SFLDG01280">
    <property type="entry name" value="HydE/PylB-like"/>
    <property type="match status" value="1"/>
</dbReference>
<comment type="cofactor">
    <cofactor evidence="6">
        <name>[2Fe-2S] cluster</name>
        <dbReference type="ChEBI" id="CHEBI:190135"/>
    </cofactor>
</comment>
<evidence type="ECO:0000256" key="1">
    <source>
        <dbReference type="ARBA" id="ARBA00022485"/>
    </source>
</evidence>
<dbReference type="GO" id="GO:0051539">
    <property type="term" value="F:4 iron, 4 sulfur cluster binding"/>
    <property type="evidence" value="ECO:0007669"/>
    <property type="project" value="UniProtKB-KW"/>
</dbReference>
<dbReference type="InterPro" id="IPR034422">
    <property type="entry name" value="HydE/PylB-like"/>
</dbReference>
<dbReference type="Proteomes" id="UP000036923">
    <property type="component" value="Unassembled WGS sequence"/>
</dbReference>
<dbReference type="SFLD" id="SFLDG01082">
    <property type="entry name" value="B12-binding_domain_containing"/>
    <property type="match status" value="1"/>
</dbReference>
<dbReference type="CDD" id="cd01335">
    <property type="entry name" value="Radical_SAM"/>
    <property type="match status" value="1"/>
</dbReference>
<dbReference type="Pfam" id="PF04055">
    <property type="entry name" value="Radical_SAM"/>
    <property type="match status" value="1"/>
</dbReference>
<keyword evidence="1 7" id="KW-0004">4Fe-4S</keyword>
<sequence>MIHKQYGARRKGYKGLENMKDILKLDMLVNTLENEHELDKNSLAELLECKDVPILYTAADRVRKKFVGDDVYLRGLIEFSNFCCRTCFYCGLRAANSGIKRYRMEPGEVIECAANAVKYGLKTIVLQSGEDKFFTVNDLCKIVDKIKDMGTAVTLSVGELSRNDYTALKHAGADRYLLRIETSNEKLYESLHPRMSYKNRVRCLYDLKELGYETGTGCLIGLPGQTPEMLAEDLLFFKKIDADMIGMGPFIPCKGTPLEYEAEGNVETVLKMMALARLLMPDINMPVTTALGVKADDGYRKGLGCGANVIMPNMGIDDYKKLYAIYPGKGDKVETLENQINVIKCLISKEGRVVGKHFGGRIRTVKI</sequence>
<accession>A0A0L6JUZ5</accession>
<evidence type="ECO:0000256" key="3">
    <source>
        <dbReference type="ARBA" id="ARBA00022723"/>
    </source>
</evidence>